<organism evidence="1 2">
    <name type="scientific">Jiella flava</name>
    <dbReference type="NCBI Taxonomy" id="2816857"/>
    <lineage>
        <taxon>Bacteria</taxon>
        <taxon>Pseudomonadati</taxon>
        <taxon>Pseudomonadota</taxon>
        <taxon>Alphaproteobacteria</taxon>
        <taxon>Hyphomicrobiales</taxon>
        <taxon>Aurantimonadaceae</taxon>
        <taxon>Jiella</taxon>
    </lineage>
</organism>
<proteinExistence type="predicted"/>
<gene>
    <name evidence="1" type="ORF">J1C48_07500</name>
</gene>
<dbReference type="RefSeq" id="WP_207257209.1">
    <property type="nucleotide sequence ID" value="NZ_JAFMPP010000005.1"/>
</dbReference>
<sequence length="141" mass="15028">MHNDNSLQVLALDAAKSARDRASTPEAAPSTLDAVMTMLYEVPLVLALRIPKLMSETGTFSPLERTETRQAIVEKSGAAFEGAVAAQVAAIAALLTLQAETMSGRLMPWHVFGAVDAVVAAGLAPSVERLRANDDRLSRER</sequence>
<name>A0A939FZT9_9HYPH</name>
<comment type="caution">
    <text evidence="1">The sequence shown here is derived from an EMBL/GenBank/DDBJ whole genome shotgun (WGS) entry which is preliminary data.</text>
</comment>
<dbReference type="Proteomes" id="UP000664122">
    <property type="component" value="Unassembled WGS sequence"/>
</dbReference>
<evidence type="ECO:0000313" key="2">
    <source>
        <dbReference type="Proteomes" id="UP000664122"/>
    </source>
</evidence>
<keyword evidence="2" id="KW-1185">Reference proteome</keyword>
<reference evidence="1" key="1">
    <citation type="submission" date="2021-03" db="EMBL/GenBank/DDBJ databases">
        <title>Whole genome sequence of Jiella sp. CQZ9-1.</title>
        <authorList>
            <person name="Tuo L."/>
        </authorList>
    </citation>
    <scope>NUCLEOTIDE SEQUENCE</scope>
    <source>
        <strain evidence="1">CQZ9-1</strain>
    </source>
</reference>
<accession>A0A939FZT9</accession>
<dbReference type="AlphaFoldDB" id="A0A939FZT9"/>
<evidence type="ECO:0000313" key="1">
    <source>
        <dbReference type="EMBL" id="MBO0662414.1"/>
    </source>
</evidence>
<protein>
    <submittedName>
        <fullName evidence="1">Uncharacterized protein</fullName>
    </submittedName>
</protein>
<dbReference type="EMBL" id="JAFMPP010000005">
    <property type="protein sequence ID" value="MBO0662414.1"/>
    <property type="molecule type" value="Genomic_DNA"/>
</dbReference>